<dbReference type="Proteomes" id="UP001186974">
    <property type="component" value="Unassembled WGS sequence"/>
</dbReference>
<protein>
    <submittedName>
        <fullName evidence="1">Uncharacterized protein</fullName>
    </submittedName>
</protein>
<gene>
    <name evidence="1" type="ORF">LTS18_013330</name>
</gene>
<sequence length="331" mass="34879">MAPLPMPVSKPAQPHVIAADAAEALGHLIETTYDSSNIRFYLNGRAVTLNNPNPHWTLLDFIRAQHGLKGTKLGCGEGGCGACTVVLQVPASNLNSEKKVKHLAINACLFPLIGVDGKHVITVEGLGDSANPHPLQERIAKAHGSQCGFCTPGIVMSLYALVRNSYDPEKDEFRLSERDIEAEGHLDGNLCRCTGYKPILQAAKTFITVDLKGHLTEDSATAGSEKEQGIESKVEGSKSNSCGSRPVKSCGRSGGCCRDASPAGSSDAESGSAESTEATSLSSLDSSMKVTITQEPKPDDTVSGASYAKPVKSKEDNPDEKTGVEGKKTVT</sequence>
<keyword evidence="2" id="KW-1185">Reference proteome</keyword>
<evidence type="ECO:0000313" key="2">
    <source>
        <dbReference type="Proteomes" id="UP001186974"/>
    </source>
</evidence>
<organism evidence="1 2">
    <name type="scientific">Coniosporium uncinatum</name>
    <dbReference type="NCBI Taxonomy" id="93489"/>
    <lineage>
        <taxon>Eukaryota</taxon>
        <taxon>Fungi</taxon>
        <taxon>Dikarya</taxon>
        <taxon>Ascomycota</taxon>
        <taxon>Pezizomycotina</taxon>
        <taxon>Dothideomycetes</taxon>
        <taxon>Dothideomycetes incertae sedis</taxon>
        <taxon>Coniosporium</taxon>
    </lineage>
</organism>
<dbReference type="EMBL" id="JAWDJW010004107">
    <property type="protein sequence ID" value="KAK3076322.1"/>
    <property type="molecule type" value="Genomic_DNA"/>
</dbReference>
<name>A0ACC3DIF7_9PEZI</name>
<evidence type="ECO:0000313" key="1">
    <source>
        <dbReference type="EMBL" id="KAK3076322.1"/>
    </source>
</evidence>
<reference evidence="1" key="1">
    <citation type="submission" date="2024-09" db="EMBL/GenBank/DDBJ databases">
        <title>Black Yeasts Isolated from many extreme environments.</title>
        <authorList>
            <person name="Coleine C."/>
            <person name="Stajich J.E."/>
            <person name="Selbmann L."/>
        </authorList>
    </citation>
    <scope>NUCLEOTIDE SEQUENCE</scope>
    <source>
        <strain evidence="1">CCFEE 5737</strain>
    </source>
</reference>
<comment type="caution">
    <text evidence="1">The sequence shown here is derived from an EMBL/GenBank/DDBJ whole genome shotgun (WGS) entry which is preliminary data.</text>
</comment>
<feature type="non-terminal residue" evidence="1">
    <location>
        <position position="331"/>
    </location>
</feature>
<accession>A0ACC3DIF7</accession>
<proteinExistence type="predicted"/>